<gene>
    <name evidence="2" type="ORF">B5V51_8645</name>
</gene>
<dbReference type="AlphaFoldDB" id="A0A2A4J286"/>
<evidence type="ECO:0000313" key="2">
    <source>
        <dbReference type="EMBL" id="PCG65798.1"/>
    </source>
</evidence>
<feature type="region of interest" description="Disordered" evidence="1">
    <location>
        <begin position="49"/>
        <end position="68"/>
    </location>
</feature>
<comment type="caution">
    <text evidence="2">The sequence shown here is derived from an EMBL/GenBank/DDBJ whole genome shotgun (WGS) entry which is preliminary data.</text>
</comment>
<protein>
    <submittedName>
        <fullName evidence="2">Uncharacterized protein</fullName>
    </submittedName>
</protein>
<evidence type="ECO:0000256" key="1">
    <source>
        <dbReference type="SAM" id="MobiDB-lite"/>
    </source>
</evidence>
<name>A0A2A4J286_HELVI</name>
<reference evidence="2" key="1">
    <citation type="submission" date="2017-09" db="EMBL/GenBank/DDBJ databases">
        <title>Contemporary evolution of a Lepidopteran species, Heliothis virescens, in response to modern agricultural practices.</title>
        <authorList>
            <person name="Fritz M.L."/>
            <person name="Deyonke A.M."/>
            <person name="Papanicolaou A."/>
            <person name="Micinski S."/>
            <person name="Westbrook J."/>
            <person name="Gould F."/>
        </authorList>
    </citation>
    <scope>NUCLEOTIDE SEQUENCE [LARGE SCALE GENOMIC DNA]</scope>
    <source>
        <strain evidence="2">HvINT-</strain>
        <tissue evidence="2">Whole body</tissue>
    </source>
</reference>
<proteinExistence type="predicted"/>
<dbReference type="EMBL" id="NWSH01003809">
    <property type="protein sequence ID" value="PCG65798.1"/>
    <property type="molecule type" value="Genomic_DNA"/>
</dbReference>
<organism evidence="2">
    <name type="scientific">Heliothis virescens</name>
    <name type="common">Tobacco budworm moth</name>
    <dbReference type="NCBI Taxonomy" id="7102"/>
    <lineage>
        <taxon>Eukaryota</taxon>
        <taxon>Metazoa</taxon>
        <taxon>Ecdysozoa</taxon>
        <taxon>Arthropoda</taxon>
        <taxon>Hexapoda</taxon>
        <taxon>Insecta</taxon>
        <taxon>Pterygota</taxon>
        <taxon>Neoptera</taxon>
        <taxon>Endopterygota</taxon>
        <taxon>Lepidoptera</taxon>
        <taxon>Glossata</taxon>
        <taxon>Ditrysia</taxon>
        <taxon>Noctuoidea</taxon>
        <taxon>Noctuidae</taxon>
        <taxon>Heliothinae</taxon>
        <taxon>Heliothis</taxon>
    </lineage>
</organism>
<sequence length="153" mass="16346">MDYFGVGAISHTHSATDSERYILRPTTGNATFNVALPIAARARGARPLPTGRPAPCPSAAASSWRPAPPRGRLARGGLLYGAAMPPIRHDIKRKVGALSNKLPTLIGSAQANQNIKKENSTQRRRESIGGVNNLTQNNCLLESVEISTQMVAH</sequence>
<accession>A0A2A4J286</accession>